<dbReference type="PRINTS" id="PR00080">
    <property type="entry name" value="SDRFAMILY"/>
</dbReference>
<evidence type="ECO:0000313" key="3">
    <source>
        <dbReference type="EMBL" id="GLK77886.1"/>
    </source>
</evidence>
<dbReference type="AlphaFoldDB" id="A0A9W6JK64"/>
<keyword evidence="2" id="KW-0560">Oxidoreductase</keyword>
<comment type="similarity">
    <text evidence="1">Belongs to the short-chain dehydrogenases/reductases (SDR) family.</text>
</comment>
<keyword evidence="4" id="KW-1185">Reference proteome</keyword>
<reference evidence="3" key="1">
    <citation type="journal article" date="2014" name="Int. J. Syst. Evol. Microbiol.">
        <title>Complete genome sequence of Corynebacterium casei LMG S-19264T (=DSM 44701T), isolated from a smear-ripened cheese.</title>
        <authorList>
            <consortium name="US DOE Joint Genome Institute (JGI-PGF)"/>
            <person name="Walter F."/>
            <person name="Albersmeier A."/>
            <person name="Kalinowski J."/>
            <person name="Ruckert C."/>
        </authorList>
    </citation>
    <scope>NUCLEOTIDE SEQUENCE</scope>
    <source>
        <strain evidence="3">VKM B-2555</strain>
    </source>
</reference>
<dbReference type="SUPFAM" id="SSF51735">
    <property type="entry name" value="NAD(P)-binding Rossmann-fold domains"/>
    <property type="match status" value="1"/>
</dbReference>
<dbReference type="Gene3D" id="3.40.50.720">
    <property type="entry name" value="NAD(P)-binding Rossmann-like Domain"/>
    <property type="match status" value="1"/>
</dbReference>
<protein>
    <submittedName>
        <fullName evidence="3">Glucose-1-dehydrogenase</fullName>
    </submittedName>
</protein>
<evidence type="ECO:0000313" key="4">
    <source>
        <dbReference type="Proteomes" id="UP001143364"/>
    </source>
</evidence>
<dbReference type="InterPro" id="IPR036291">
    <property type="entry name" value="NAD(P)-bd_dom_sf"/>
</dbReference>
<evidence type="ECO:0000256" key="2">
    <source>
        <dbReference type="ARBA" id="ARBA00023002"/>
    </source>
</evidence>
<dbReference type="GO" id="GO:0016491">
    <property type="term" value="F:oxidoreductase activity"/>
    <property type="evidence" value="ECO:0007669"/>
    <property type="project" value="UniProtKB-KW"/>
</dbReference>
<dbReference type="InterPro" id="IPR002347">
    <property type="entry name" value="SDR_fam"/>
</dbReference>
<dbReference type="InterPro" id="IPR020904">
    <property type="entry name" value="Sc_DH/Rdtase_CS"/>
</dbReference>
<sequence length="232" mass="24437">MAVNYHSGAGAASALVDQITAEGGQAFACGADVSEPSEVERLFAETVERWGAVDILVANSGLQRDAAAVDLTLDDWRKVIDVNLTGQFLCAQAALRRFRAQGRRDVSRALGKIVCVSSVHDVIPWAGHVNYAASKGGVAMLMKTLAQETAGEGVRVNAVSPGAIATPINAEETQGPNADKLLELIPYGRIGDVEDVANAVTWLVSDLADYMVGATLYVDGGMTLYPGFRDNG</sequence>
<gene>
    <name evidence="3" type="ORF">GCM10008171_31400</name>
</gene>
<proteinExistence type="inferred from homology"/>
<name>A0A9W6JK64_9HYPH</name>
<evidence type="ECO:0000256" key="1">
    <source>
        <dbReference type="ARBA" id="ARBA00006484"/>
    </source>
</evidence>
<organism evidence="3 4">
    <name type="scientific">Methylopila jiangsuensis</name>
    <dbReference type="NCBI Taxonomy" id="586230"/>
    <lineage>
        <taxon>Bacteria</taxon>
        <taxon>Pseudomonadati</taxon>
        <taxon>Pseudomonadota</taxon>
        <taxon>Alphaproteobacteria</taxon>
        <taxon>Hyphomicrobiales</taxon>
        <taxon>Methylopilaceae</taxon>
        <taxon>Methylopila</taxon>
    </lineage>
</organism>
<dbReference type="FunFam" id="3.40.50.720:FF:000173">
    <property type="entry name" value="3-oxoacyl-[acyl-carrier protein] reductase"/>
    <property type="match status" value="1"/>
</dbReference>
<reference evidence="3" key="2">
    <citation type="submission" date="2023-01" db="EMBL/GenBank/DDBJ databases">
        <authorList>
            <person name="Sun Q."/>
            <person name="Evtushenko L."/>
        </authorList>
    </citation>
    <scope>NUCLEOTIDE SEQUENCE</scope>
    <source>
        <strain evidence="3">VKM B-2555</strain>
    </source>
</reference>
<dbReference type="PROSITE" id="PS00061">
    <property type="entry name" value="ADH_SHORT"/>
    <property type="match status" value="1"/>
</dbReference>
<dbReference type="GO" id="GO:0032787">
    <property type="term" value="P:monocarboxylic acid metabolic process"/>
    <property type="evidence" value="ECO:0007669"/>
    <property type="project" value="UniProtKB-ARBA"/>
</dbReference>
<dbReference type="Pfam" id="PF13561">
    <property type="entry name" value="adh_short_C2"/>
    <property type="match status" value="1"/>
</dbReference>
<dbReference type="Proteomes" id="UP001143364">
    <property type="component" value="Unassembled WGS sequence"/>
</dbReference>
<dbReference type="EMBL" id="BSFK01000016">
    <property type="protein sequence ID" value="GLK77886.1"/>
    <property type="molecule type" value="Genomic_DNA"/>
</dbReference>
<accession>A0A9W6JK64</accession>
<dbReference type="PRINTS" id="PR00081">
    <property type="entry name" value="GDHRDH"/>
</dbReference>
<comment type="caution">
    <text evidence="3">The sequence shown here is derived from an EMBL/GenBank/DDBJ whole genome shotgun (WGS) entry which is preliminary data.</text>
</comment>
<dbReference type="InterPro" id="IPR050259">
    <property type="entry name" value="SDR"/>
</dbReference>
<dbReference type="PANTHER" id="PTHR42879">
    <property type="entry name" value="3-OXOACYL-(ACYL-CARRIER-PROTEIN) REDUCTASE"/>
    <property type="match status" value="1"/>
</dbReference>
<dbReference type="PANTHER" id="PTHR42879:SF2">
    <property type="entry name" value="3-OXOACYL-[ACYL-CARRIER-PROTEIN] REDUCTASE FABG"/>
    <property type="match status" value="1"/>
</dbReference>